<dbReference type="GO" id="GO:0003729">
    <property type="term" value="F:mRNA binding"/>
    <property type="evidence" value="ECO:0000318"/>
    <property type="project" value="GO_Central"/>
</dbReference>
<name>H3H011_PHYRM</name>
<dbReference type="eggNOG" id="ENOG502RW1W">
    <property type="taxonomic scope" value="Eukaryota"/>
</dbReference>
<reference evidence="2" key="1">
    <citation type="journal article" date="2006" name="Science">
        <title>Phytophthora genome sequences uncover evolutionary origins and mechanisms of pathogenesis.</title>
        <authorList>
            <person name="Tyler B.M."/>
            <person name="Tripathy S."/>
            <person name="Zhang X."/>
            <person name="Dehal P."/>
            <person name="Jiang R.H."/>
            <person name="Aerts A."/>
            <person name="Arredondo F.D."/>
            <person name="Baxter L."/>
            <person name="Bensasson D."/>
            <person name="Beynon J.L."/>
            <person name="Chapman J."/>
            <person name="Damasceno C.M."/>
            <person name="Dorrance A.E."/>
            <person name="Dou D."/>
            <person name="Dickerman A.W."/>
            <person name="Dubchak I.L."/>
            <person name="Garbelotto M."/>
            <person name="Gijzen M."/>
            <person name="Gordon S.G."/>
            <person name="Govers F."/>
            <person name="Grunwald N.J."/>
            <person name="Huang W."/>
            <person name="Ivors K.L."/>
            <person name="Jones R.W."/>
            <person name="Kamoun S."/>
            <person name="Krampis K."/>
            <person name="Lamour K.H."/>
            <person name="Lee M.K."/>
            <person name="McDonald W.H."/>
            <person name="Medina M."/>
            <person name="Meijer H.J."/>
            <person name="Nordberg E.K."/>
            <person name="Maclean D.J."/>
            <person name="Ospina-Giraldo M.D."/>
            <person name="Morris P.F."/>
            <person name="Phuntumart V."/>
            <person name="Putnam N.H."/>
            <person name="Rash S."/>
            <person name="Rose J.K."/>
            <person name="Sakihama Y."/>
            <person name="Salamov A.A."/>
            <person name="Savidor A."/>
            <person name="Scheuring C.F."/>
            <person name="Smith B.M."/>
            <person name="Sobral B.W."/>
            <person name="Terry A."/>
            <person name="Torto-Alalibo T.A."/>
            <person name="Win J."/>
            <person name="Xu Z."/>
            <person name="Zhang H."/>
            <person name="Grigoriev I.V."/>
            <person name="Rokhsar D.S."/>
            <person name="Boore J.L."/>
        </authorList>
    </citation>
    <scope>NUCLEOTIDE SEQUENCE [LARGE SCALE GENOMIC DNA]</scope>
    <source>
        <strain evidence="2">Pr102</strain>
    </source>
</reference>
<dbReference type="STRING" id="164328.H3H011"/>
<dbReference type="InParanoid" id="H3H011"/>
<keyword evidence="2" id="KW-1185">Reference proteome</keyword>
<evidence type="ECO:0000313" key="1">
    <source>
        <dbReference type="EnsemblProtists" id="Phyra83458"/>
    </source>
</evidence>
<organism evidence="1 2">
    <name type="scientific">Phytophthora ramorum</name>
    <name type="common">Sudden oak death agent</name>
    <dbReference type="NCBI Taxonomy" id="164328"/>
    <lineage>
        <taxon>Eukaryota</taxon>
        <taxon>Sar</taxon>
        <taxon>Stramenopiles</taxon>
        <taxon>Oomycota</taxon>
        <taxon>Peronosporomycetes</taxon>
        <taxon>Peronosporales</taxon>
        <taxon>Peronosporaceae</taxon>
        <taxon>Phytophthora</taxon>
    </lineage>
</organism>
<protein>
    <recommendedName>
        <fullName evidence="3">Pentacotripeptide-repeat region of PRORP domain-containing protein</fullName>
    </recommendedName>
</protein>
<dbReference type="HOGENOM" id="CLU_015220_0_0_1"/>
<dbReference type="Gene3D" id="1.25.40.10">
    <property type="entry name" value="Tetratricopeptide repeat domain"/>
    <property type="match status" value="1"/>
</dbReference>
<accession>H3H011</accession>
<dbReference type="InterPro" id="IPR011990">
    <property type="entry name" value="TPR-like_helical_dom_sf"/>
</dbReference>
<dbReference type="AlphaFoldDB" id="H3H011"/>
<evidence type="ECO:0008006" key="3">
    <source>
        <dbReference type="Google" id="ProtNLM"/>
    </source>
</evidence>
<reference evidence="1" key="2">
    <citation type="submission" date="2015-06" db="UniProtKB">
        <authorList>
            <consortium name="EnsemblProtists"/>
        </authorList>
    </citation>
    <scope>IDENTIFICATION</scope>
    <source>
        <strain evidence="1">Pr102</strain>
    </source>
</reference>
<proteinExistence type="predicted"/>
<dbReference type="OMA" id="YYGPVEM"/>
<evidence type="ECO:0000313" key="2">
    <source>
        <dbReference type="Proteomes" id="UP000005238"/>
    </source>
</evidence>
<dbReference type="EMBL" id="DS566085">
    <property type="status" value="NOT_ANNOTATED_CDS"/>
    <property type="molecule type" value="Genomic_DNA"/>
</dbReference>
<sequence>MSKVRQTLPLLWKELSSETEGGAKVPPEIAQDFYEIARLRRLFKLQGDAFSYVEDHYLERVSFEMYGQMFNILVTTKDPQRMRDIFERAMTRYDPELGQVPPEIVYRLGITASIMLEDYRGMKTLLREMEVNRVRPSIEITTRVIVAQAKKGDVQTVVAAAEKLNPQDGRKWHEADINRVITSLGIAGEPDAAFDFYRRSEIRLSPQTLMKLMLVCRGNSRSQHALAILANRRRFGLKMQPAQYPALLEIIEELGIAGAPASEMAVMLKEMRDNGVAFNDRTHALIARNQQHLHGTPFMLTPTVLVPSSELAQEGAVAQSRTKEADMPLLNELLETRKFAQAAAIVDLYALPVSNDMLARDAQQEPTSAEDEATIVPAWLADLAIEAYSQNQEVDKVRSLLRGFMRVRGNFKHALSRIVGLFGGKGKLRDGRMAYEAFLAMQFQGLRIFRIRDALVRFKQYQDTNAALGLLKQVSRQIAEALQDTDSLENARNHPEDFMAVLKSSGALHFDPGRAVRDILRIVLASKELGMVFTALDQLESDGIPLRAVDFETVFSAMSKLNSGESKTFSEGDFMVVWEDMTQRSVVPSKAIVRLVIPELCGQGGKGGNEESKRRKLAVIEGYRQAAKIRHDNYVLPTSCFTTLLESAAEVGSIEDVSAVHAGAVKALGAAMNKKHHSVGDHSKILETWNAIKTKKMVGQHAAV</sequence>
<dbReference type="VEuPathDB" id="FungiDB:KRP22_9487"/>
<dbReference type="VEuPathDB" id="FungiDB:KRP23_8891"/>
<dbReference type="Proteomes" id="UP000005238">
    <property type="component" value="Unassembled WGS sequence"/>
</dbReference>
<dbReference type="EnsemblProtists" id="Phyra83458">
    <property type="protein sequence ID" value="Phyra83458"/>
    <property type="gene ID" value="Phyra83458"/>
</dbReference>